<dbReference type="Gene3D" id="1.10.287.950">
    <property type="entry name" value="Methyl-accepting chemotaxis protein"/>
    <property type="match status" value="1"/>
</dbReference>
<dbReference type="RefSeq" id="WP_092091821.1">
    <property type="nucleotide sequence ID" value="NZ_FOQE01000008.1"/>
</dbReference>
<dbReference type="EMBL" id="FOQE01000008">
    <property type="protein sequence ID" value="SFH64566.1"/>
    <property type="molecule type" value="Genomic_DNA"/>
</dbReference>
<reference evidence="1 2" key="1">
    <citation type="submission" date="2016-10" db="EMBL/GenBank/DDBJ databases">
        <authorList>
            <person name="de Groot N.N."/>
        </authorList>
    </citation>
    <scope>NUCLEOTIDE SEQUENCE [LARGE SCALE GENOMIC DNA]</scope>
    <source>
        <strain evidence="1 2">DSM 27630</strain>
    </source>
</reference>
<dbReference type="OrthoDB" id="2166352at2"/>
<protein>
    <submittedName>
        <fullName evidence="1">Uncharacterized protein YoxC, contains an MCP-like domain</fullName>
    </submittedName>
</protein>
<evidence type="ECO:0000313" key="2">
    <source>
        <dbReference type="Proteomes" id="UP000198668"/>
    </source>
</evidence>
<organism evidence="1 2">
    <name type="scientific">Pisciglobus halotolerans</name>
    <dbReference type="NCBI Taxonomy" id="745365"/>
    <lineage>
        <taxon>Bacteria</taxon>
        <taxon>Bacillati</taxon>
        <taxon>Bacillota</taxon>
        <taxon>Bacilli</taxon>
        <taxon>Lactobacillales</taxon>
        <taxon>Carnobacteriaceae</taxon>
    </lineage>
</organism>
<dbReference type="AlphaFoldDB" id="A0A1I3BR53"/>
<sequence length="143" mass="15624">MSIGFIIALVILVLAIVGLAVAGIIIGKNISRVMNDVNNTMVNVNSEVDRFKKAADAIKGKVTNMQQRVNGMTKNVEDKQAYIAGLSEKTTEFSHSINHLKVAGNDLSNQFMSSPIQTVKKAVPMATKVQRTAKKVIEKRKNK</sequence>
<proteinExistence type="predicted"/>
<accession>A0A1I3BR53</accession>
<dbReference type="Proteomes" id="UP000198668">
    <property type="component" value="Unassembled WGS sequence"/>
</dbReference>
<evidence type="ECO:0000313" key="1">
    <source>
        <dbReference type="EMBL" id="SFH64566.1"/>
    </source>
</evidence>
<name>A0A1I3BR53_9LACT</name>
<keyword evidence="2" id="KW-1185">Reference proteome</keyword>
<gene>
    <name evidence="1" type="ORF">SAMN04489868_10885</name>
</gene>